<comment type="caution">
    <text evidence="3">The sequence shown here is derived from an EMBL/GenBank/DDBJ whole genome shotgun (WGS) entry which is preliminary data.</text>
</comment>
<dbReference type="InterPro" id="IPR029787">
    <property type="entry name" value="Nucleotide_cyclase"/>
</dbReference>
<dbReference type="RefSeq" id="WP_390294730.1">
    <property type="nucleotide sequence ID" value="NZ_JBHSFU010000004.1"/>
</dbReference>
<feature type="transmembrane region" description="Helical" evidence="1">
    <location>
        <begin position="6"/>
        <end position="24"/>
    </location>
</feature>
<feature type="transmembrane region" description="Helical" evidence="1">
    <location>
        <begin position="64"/>
        <end position="85"/>
    </location>
</feature>
<keyword evidence="4" id="KW-1185">Reference proteome</keyword>
<proteinExistence type="predicted"/>
<feature type="transmembrane region" description="Helical" evidence="1">
    <location>
        <begin position="105"/>
        <end position="126"/>
    </location>
</feature>
<organism evidence="3 4">
    <name type="scientific">Virgibacillus kekensis</name>
    <dbReference type="NCBI Taxonomy" id="202261"/>
    <lineage>
        <taxon>Bacteria</taxon>
        <taxon>Bacillati</taxon>
        <taxon>Bacillota</taxon>
        <taxon>Bacilli</taxon>
        <taxon>Bacillales</taxon>
        <taxon>Bacillaceae</taxon>
        <taxon>Virgibacillus</taxon>
    </lineage>
</organism>
<dbReference type="EMBL" id="JBHSFU010000004">
    <property type="protein sequence ID" value="MFC4558227.1"/>
    <property type="molecule type" value="Genomic_DNA"/>
</dbReference>
<gene>
    <name evidence="3" type="ORF">ACFO3D_08375</name>
</gene>
<dbReference type="Gene3D" id="3.30.70.270">
    <property type="match status" value="1"/>
</dbReference>
<evidence type="ECO:0000313" key="4">
    <source>
        <dbReference type="Proteomes" id="UP001595989"/>
    </source>
</evidence>
<feature type="domain" description="GGDEF" evidence="2">
    <location>
        <begin position="269"/>
        <end position="407"/>
    </location>
</feature>
<name>A0ABV9DI09_9BACI</name>
<feature type="transmembrane region" description="Helical" evidence="1">
    <location>
        <begin position="138"/>
        <end position="163"/>
    </location>
</feature>
<evidence type="ECO:0000313" key="3">
    <source>
        <dbReference type="EMBL" id="MFC4558227.1"/>
    </source>
</evidence>
<dbReference type="Proteomes" id="UP001595989">
    <property type="component" value="Unassembled WGS sequence"/>
</dbReference>
<keyword evidence="1" id="KW-0812">Transmembrane</keyword>
<keyword evidence="1" id="KW-1133">Transmembrane helix</keyword>
<dbReference type="CDD" id="cd01949">
    <property type="entry name" value="GGDEF"/>
    <property type="match status" value="1"/>
</dbReference>
<dbReference type="PANTHER" id="PTHR45138:SF9">
    <property type="entry name" value="DIGUANYLATE CYCLASE DGCM-RELATED"/>
    <property type="match status" value="1"/>
</dbReference>
<dbReference type="NCBIfam" id="TIGR00254">
    <property type="entry name" value="GGDEF"/>
    <property type="match status" value="1"/>
</dbReference>
<reference evidence="4" key="1">
    <citation type="journal article" date="2019" name="Int. J. Syst. Evol. Microbiol.">
        <title>The Global Catalogue of Microorganisms (GCM) 10K type strain sequencing project: providing services to taxonomists for standard genome sequencing and annotation.</title>
        <authorList>
            <consortium name="The Broad Institute Genomics Platform"/>
            <consortium name="The Broad Institute Genome Sequencing Center for Infectious Disease"/>
            <person name="Wu L."/>
            <person name="Ma J."/>
        </authorList>
    </citation>
    <scope>NUCLEOTIDE SEQUENCE [LARGE SCALE GENOMIC DNA]</scope>
    <source>
        <strain evidence="4">CGMCC 4.7426</strain>
    </source>
</reference>
<sequence length="419" mass="48148">MLQIRIFVSLLFLASVSIALYSGSINVNTTLYLKTLGIYWLFATLYSHLGVIVKKGNTNIDYGISYSLSVGLFAGPLGLFIYESLYRFTVYFIRRVTNTADPDELLHTFYNIGSFVLNGSIAYYLYLNLYPVFNSIPFGFWLLIILLMCVIALLSDMYLIVLFSFMGDIKNVQDAIEFVKSRSWVDLGKSAFSNGLLFILLIEQRWEMLVALFILNYLVSRSFVSKSQIIQSKLERDKFEQMAYTDFMTGVHNRAFMDKKMKELGTSGEYLGIIVADIDKFKQYNDSYNHAIGDKIIQHFANNLKSHLKEDDFLFRTGGEEFTIFLRNKSFEECSELVEKMRYSVMCSPVSAEFKSQYISITYTASFGLYYYKTSEYLPIEKAYVNADHLLLNSKEDGKNCVSVRNGITDLPLSVRYSE</sequence>
<accession>A0ABV9DI09</accession>
<protein>
    <submittedName>
        <fullName evidence="3">GGDEF domain-containing protein</fullName>
    </submittedName>
</protein>
<feature type="transmembrane region" description="Helical" evidence="1">
    <location>
        <begin position="31"/>
        <end position="52"/>
    </location>
</feature>
<dbReference type="InterPro" id="IPR050469">
    <property type="entry name" value="Diguanylate_Cyclase"/>
</dbReference>
<dbReference type="InterPro" id="IPR000160">
    <property type="entry name" value="GGDEF_dom"/>
</dbReference>
<evidence type="ECO:0000256" key="1">
    <source>
        <dbReference type="SAM" id="Phobius"/>
    </source>
</evidence>
<dbReference type="PANTHER" id="PTHR45138">
    <property type="entry name" value="REGULATORY COMPONENTS OF SENSORY TRANSDUCTION SYSTEM"/>
    <property type="match status" value="1"/>
</dbReference>
<keyword evidence="1" id="KW-0472">Membrane</keyword>
<dbReference type="SMART" id="SM00267">
    <property type="entry name" value="GGDEF"/>
    <property type="match status" value="1"/>
</dbReference>
<dbReference type="InterPro" id="IPR043128">
    <property type="entry name" value="Rev_trsase/Diguanyl_cyclase"/>
</dbReference>
<dbReference type="SUPFAM" id="SSF55073">
    <property type="entry name" value="Nucleotide cyclase"/>
    <property type="match status" value="1"/>
</dbReference>
<evidence type="ECO:0000259" key="2">
    <source>
        <dbReference type="PROSITE" id="PS50887"/>
    </source>
</evidence>
<dbReference type="PROSITE" id="PS50887">
    <property type="entry name" value="GGDEF"/>
    <property type="match status" value="1"/>
</dbReference>
<dbReference type="Pfam" id="PF00990">
    <property type="entry name" value="GGDEF"/>
    <property type="match status" value="1"/>
</dbReference>